<evidence type="ECO:0008006" key="4">
    <source>
        <dbReference type="Google" id="ProtNLM"/>
    </source>
</evidence>
<dbReference type="Gene3D" id="2.160.20.10">
    <property type="entry name" value="Single-stranded right-handed beta-helix, Pectin lyase-like"/>
    <property type="match status" value="1"/>
</dbReference>
<sequence>MKTPHLSIIATAAALAFAVADPSPVRRRSVDCRNSDDTYERFMNCYNDRAVRCQTYTDKSECFLANRGECGSNRPGRASEQEIWSCITFDDAARGFTDKKQPGNFTFTRNTAWNNAQVGCQTVVWTSRLISNIASVNAKSTENANYISLMRATTSSNLRDASATWINASLRAST</sequence>
<accession>A0A4Q4TRH8</accession>
<evidence type="ECO:0000313" key="2">
    <source>
        <dbReference type="EMBL" id="RYP09941.1"/>
    </source>
</evidence>
<dbReference type="Proteomes" id="UP000293360">
    <property type="component" value="Unassembled WGS sequence"/>
</dbReference>
<feature type="signal peptide" evidence="1">
    <location>
        <begin position="1"/>
        <end position="20"/>
    </location>
</feature>
<dbReference type="STRING" id="155417.A0A4Q4TRH8"/>
<reference evidence="2 3" key="1">
    <citation type="submission" date="2018-06" db="EMBL/GenBank/DDBJ databases">
        <title>Complete Genomes of Monosporascus.</title>
        <authorList>
            <person name="Robinson A.J."/>
            <person name="Natvig D.O."/>
        </authorList>
    </citation>
    <scope>NUCLEOTIDE SEQUENCE [LARGE SCALE GENOMIC DNA]</scope>
    <source>
        <strain evidence="2 3">CBS 110550</strain>
    </source>
</reference>
<dbReference type="AlphaFoldDB" id="A0A4Q4TRH8"/>
<name>A0A4Q4TRH8_9PEZI</name>
<organism evidence="2 3">
    <name type="scientific">Monosporascus ibericus</name>
    <dbReference type="NCBI Taxonomy" id="155417"/>
    <lineage>
        <taxon>Eukaryota</taxon>
        <taxon>Fungi</taxon>
        <taxon>Dikarya</taxon>
        <taxon>Ascomycota</taxon>
        <taxon>Pezizomycotina</taxon>
        <taxon>Sordariomycetes</taxon>
        <taxon>Xylariomycetidae</taxon>
        <taxon>Xylariales</taxon>
        <taxon>Xylariales incertae sedis</taxon>
        <taxon>Monosporascus</taxon>
    </lineage>
</organism>
<protein>
    <recommendedName>
        <fullName evidence="4">Extracellular membrane protein CFEM domain-containing protein</fullName>
    </recommendedName>
</protein>
<evidence type="ECO:0000313" key="3">
    <source>
        <dbReference type="Proteomes" id="UP000293360"/>
    </source>
</evidence>
<gene>
    <name evidence="2" type="ORF">DL764_000983</name>
</gene>
<proteinExistence type="predicted"/>
<dbReference type="OrthoDB" id="4743623at2759"/>
<dbReference type="InterPro" id="IPR012334">
    <property type="entry name" value="Pectin_lyas_fold"/>
</dbReference>
<feature type="chain" id="PRO_5020843946" description="Extracellular membrane protein CFEM domain-containing protein" evidence="1">
    <location>
        <begin position="21"/>
        <end position="174"/>
    </location>
</feature>
<evidence type="ECO:0000256" key="1">
    <source>
        <dbReference type="SAM" id="SignalP"/>
    </source>
</evidence>
<keyword evidence="1" id="KW-0732">Signal</keyword>
<comment type="caution">
    <text evidence="2">The sequence shown here is derived from an EMBL/GenBank/DDBJ whole genome shotgun (WGS) entry which is preliminary data.</text>
</comment>
<keyword evidence="3" id="KW-1185">Reference proteome</keyword>
<dbReference type="EMBL" id="QJNU01000027">
    <property type="protein sequence ID" value="RYP09941.1"/>
    <property type="molecule type" value="Genomic_DNA"/>
</dbReference>